<name>A0A0D5NL30_9BACL</name>
<dbReference type="GO" id="GO:0043565">
    <property type="term" value="F:sequence-specific DNA binding"/>
    <property type="evidence" value="ECO:0007669"/>
    <property type="project" value="InterPro"/>
</dbReference>
<dbReference type="AlphaFoldDB" id="A0A0D5NL30"/>
<dbReference type="HOGENOM" id="CLU_000445_88_6_9"/>
<dbReference type="SMART" id="SM00342">
    <property type="entry name" value="HTH_ARAC"/>
    <property type="match status" value="1"/>
</dbReference>
<dbReference type="InterPro" id="IPR018062">
    <property type="entry name" value="HTH_AraC-typ_CS"/>
</dbReference>
<dbReference type="EMBL" id="CP011058">
    <property type="protein sequence ID" value="AJY75613.1"/>
    <property type="molecule type" value="Genomic_DNA"/>
</dbReference>
<evidence type="ECO:0000313" key="6">
    <source>
        <dbReference type="Proteomes" id="UP000032633"/>
    </source>
</evidence>
<organism evidence="5 6">
    <name type="scientific">Paenibacillus beijingensis</name>
    <dbReference type="NCBI Taxonomy" id="1126833"/>
    <lineage>
        <taxon>Bacteria</taxon>
        <taxon>Bacillati</taxon>
        <taxon>Bacillota</taxon>
        <taxon>Bacilli</taxon>
        <taxon>Bacillales</taxon>
        <taxon>Paenibacillaceae</taxon>
        <taxon>Paenibacillus</taxon>
    </lineage>
</organism>
<keyword evidence="2" id="KW-0238">DNA-binding</keyword>
<keyword evidence="3" id="KW-0804">Transcription</keyword>
<dbReference type="Gene3D" id="2.60.120.10">
    <property type="entry name" value="Jelly Rolls"/>
    <property type="match status" value="1"/>
</dbReference>
<keyword evidence="6" id="KW-1185">Reference proteome</keyword>
<dbReference type="RefSeq" id="WP_045671041.1">
    <property type="nucleotide sequence ID" value="NZ_CP011058.1"/>
</dbReference>
<dbReference type="PROSITE" id="PS00041">
    <property type="entry name" value="HTH_ARAC_FAMILY_1"/>
    <property type="match status" value="1"/>
</dbReference>
<dbReference type="Pfam" id="PF02311">
    <property type="entry name" value="AraC_binding"/>
    <property type="match status" value="1"/>
</dbReference>
<dbReference type="InterPro" id="IPR003313">
    <property type="entry name" value="AraC-bd"/>
</dbReference>
<dbReference type="InterPro" id="IPR009057">
    <property type="entry name" value="Homeodomain-like_sf"/>
</dbReference>
<evidence type="ECO:0000259" key="4">
    <source>
        <dbReference type="PROSITE" id="PS01124"/>
    </source>
</evidence>
<evidence type="ECO:0000256" key="2">
    <source>
        <dbReference type="ARBA" id="ARBA00023125"/>
    </source>
</evidence>
<dbReference type="PANTHER" id="PTHR43280:SF2">
    <property type="entry name" value="HTH-TYPE TRANSCRIPTIONAL REGULATOR EXSA"/>
    <property type="match status" value="1"/>
</dbReference>
<gene>
    <name evidence="5" type="ORF">VN24_14915</name>
</gene>
<reference evidence="5 6" key="1">
    <citation type="journal article" date="2015" name="J. Biotechnol.">
        <title>Complete genome sequence of Paenibacillus beijingensis 7188(T) (=DSM 24997(T)), a novel rhizobacterium from jujube garden soil.</title>
        <authorList>
            <person name="Kwak Y."/>
            <person name="Shin J.H."/>
        </authorList>
    </citation>
    <scope>NUCLEOTIDE SEQUENCE [LARGE SCALE GENOMIC DNA]</scope>
    <source>
        <strain evidence="5 6">DSM 24997</strain>
    </source>
</reference>
<dbReference type="Proteomes" id="UP000032633">
    <property type="component" value="Chromosome"/>
</dbReference>
<dbReference type="PATRIC" id="fig|1126833.4.peg.3269"/>
<dbReference type="InterPro" id="IPR014710">
    <property type="entry name" value="RmlC-like_jellyroll"/>
</dbReference>
<accession>A0A0D5NL30</accession>
<feature type="domain" description="HTH araC/xylS-type" evidence="4">
    <location>
        <begin position="156"/>
        <end position="253"/>
    </location>
</feature>
<protein>
    <recommendedName>
        <fullName evidence="4">HTH araC/xylS-type domain-containing protein</fullName>
    </recommendedName>
</protein>
<dbReference type="GO" id="GO:0003700">
    <property type="term" value="F:DNA-binding transcription factor activity"/>
    <property type="evidence" value="ECO:0007669"/>
    <property type="project" value="InterPro"/>
</dbReference>
<evidence type="ECO:0000313" key="5">
    <source>
        <dbReference type="EMBL" id="AJY75613.1"/>
    </source>
</evidence>
<dbReference type="PANTHER" id="PTHR43280">
    <property type="entry name" value="ARAC-FAMILY TRANSCRIPTIONAL REGULATOR"/>
    <property type="match status" value="1"/>
</dbReference>
<sequence length="253" mass="29817">MLELISAYFDNMDPNWYKDEACTPHHMFILMTRGNAVYRLNGIEIPLSKGDLLFIPKGTLRAARNSPEGPHQKYSAQFEVPNFARFPIAAEHSGRTFRSTQYEYIKQRFMLLNQQWFGRLPHYKMICEGMLMELIGCLAREAKEERFHSIKLRLMKEVRQYILAHYREAIRIEQLAKLIDRAPNYVTQTFKEVFGATPITYLHQVRIQAARDLILNTHMTMGEISEYLGYSDQAYFNRMFRRIMGHPPTRIVE</sequence>
<evidence type="ECO:0000256" key="3">
    <source>
        <dbReference type="ARBA" id="ARBA00023163"/>
    </source>
</evidence>
<evidence type="ECO:0000256" key="1">
    <source>
        <dbReference type="ARBA" id="ARBA00023015"/>
    </source>
</evidence>
<dbReference type="SUPFAM" id="SSF46689">
    <property type="entry name" value="Homeodomain-like"/>
    <property type="match status" value="2"/>
</dbReference>
<reference evidence="6" key="2">
    <citation type="submission" date="2015-03" db="EMBL/GenBank/DDBJ databases">
        <title>Genome sequence of Paenibacillus beijingensis strain DSM 24997T.</title>
        <authorList>
            <person name="Kwak Y."/>
            <person name="Shin J.-H."/>
        </authorList>
    </citation>
    <scope>NUCLEOTIDE SEQUENCE [LARGE SCALE GENOMIC DNA]</scope>
    <source>
        <strain evidence="6">DSM 24997</strain>
    </source>
</reference>
<dbReference type="InterPro" id="IPR037923">
    <property type="entry name" value="HTH-like"/>
</dbReference>
<dbReference type="STRING" id="1126833.VN24_14915"/>
<dbReference type="Pfam" id="PF12833">
    <property type="entry name" value="HTH_18"/>
    <property type="match status" value="1"/>
</dbReference>
<dbReference type="Gene3D" id="1.10.10.60">
    <property type="entry name" value="Homeodomain-like"/>
    <property type="match status" value="2"/>
</dbReference>
<dbReference type="KEGG" id="pbj:VN24_14915"/>
<proteinExistence type="predicted"/>
<dbReference type="SUPFAM" id="SSF51215">
    <property type="entry name" value="Regulatory protein AraC"/>
    <property type="match status" value="1"/>
</dbReference>
<keyword evidence="1" id="KW-0805">Transcription regulation</keyword>
<dbReference type="InterPro" id="IPR018060">
    <property type="entry name" value="HTH_AraC"/>
</dbReference>
<dbReference type="OrthoDB" id="345425at2"/>
<dbReference type="PROSITE" id="PS01124">
    <property type="entry name" value="HTH_ARAC_FAMILY_2"/>
    <property type="match status" value="1"/>
</dbReference>